<dbReference type="InterPro" id="IPR050244">
    <property type="entry name" value="Auton_GlycylRad_Cofactor"/>
</dbReference>
<protein>
    <submittedName>
        <fullName evidence="1">Formate C-acetyltransferase</fullName>
    </submittedName>
</protein>
<feature type="non-terminal residue" evidence="1">
    <location>
        <position position="67"/>
    </location>
</feature>
<dbReference type="AlphaFoldDB" id="W1YEJ1"/>
<evidence type="ECO:0000313" key="1">
    <source>
        <dbReference type="EMBL" id="ETJ39594.1"/>
    </source>
</evidence>
<feature type="non-terminal residue" evidence="1">
    <location>
        <position position="1"/>
    </location>
</feature>
<proteinExistence type="predicted"/>
<comment type="caution">
    <text evidence="1">The sequence shown here is derived from an EMBL/GenBank/DDBJ whole genome shotgun (WGS) entry which is preliminary data.</text>
</comment>
<dbReference type="GO" id="GO:0008861">
    <property type="term" value="F:formate C-acetyltransferase activity"/>
    <property type="evidence" value="ECO:0007669"/>
    <property type="project" value="TreeGrafter"/>
</dbReference>
<dbReference type="PANTHER" id="PTHR30191:SF0">
    <property type="entry name" value="FORMATE ACETYLTRANSFERASE 1"/>
    <property type="match status" value="1"/>
</dbReference>
<organism evidence="1">
    <name type="scientific">human gut metagenome</name>
    <dbReference type="NCBI Taxonomy" id="408170"/>
    <lineage>
        <taxon>unclassified sequences</taxon>
        <taxon>metagenomes</taxon>
        <taxon>organismal metagenomes</taxon>
    </lineage>
</organism>
<dbReference type="EMBL" id="AZMM01006533">
    <property type="protein sequence ID" value="ETJ39594.1"/>
    <property type="molecule type" value="Genomic_DNA"/>
</dbReference>
<gene>
    <name evidence="1" type="ORF">Q604_UNBC06533G0001</name>
</gene>
<accession>W1YEJ1</accession>
<sequence>RARMTTEVTASATADESTSRDAWEGFVKGSWSQGIDVRDFIQRNYTPYDGDASFLAGATDKTQIGRA</sequence>
<dbReference type="GO" id="GO:0005829">
    <property type="term" value="C:cytosol"/>
    <property type="evidence" value="ECO:0007669"/>
    <property type="project" value="TreeGrafter"/>
</dbReference>
<reference evidence="1" key="1">
    <citation type="submission" date="2013-12" db="EMBL/GenBank/DDBJ databases">
        <title>A Varibaculum cambriense genome reconstructed from a premature infant gut community with otherwise low bacterial novelty that shifts toward anaerobic metabolism during the third week of life.</title>
        <authorList>
            <person name="Brown C.T."/>
            <person name="Sharon I."/>
            <person name="Thomas B.C."/>
            <person name="Castelle C.J."/>
            <person name="Morowitz M.J."/>
            <person name="Banfield J.F."/>
        </authorList>
    </citation>
    <scope>NUCLEOTIDE SEQUENCE</scope>
</reference>
<dbReference type="Gene3D" id="3.20.70.20">
    <property type="match status" value="1"/>
</dbReference>
<name>W1YEJ1_9ZZZZ</name>
<keyword evidence="1" id="KW-0808">Transferase</keyword>
<dbReference type="PANTHER" id="PTHR30191">
    <property type="entry name" value="FORMATE ACETYLTRANSFERASE"/>
    <property type="match status" value="1"/>
</dbReference>
<dbReference type="SUPFAM" id="SSF51998">
    <property type="entry name" value="PFL-like glycyl radical enzymes"/>
    <property type="match status" value="1"/>
</dbReference>